<accession>A0A7S4A964</accession>
<feature type="region of interest" description="Disordered" evidence="1">
    <location>
        <begin position="570"/>
        <end position="602"/>
    </location>
</feature>
<organism evidence="2">
    <name type="scientific">Pseudo-nitzschia australis</name>
    <dbReference type="NCBI Taxonomy" id="44445"/>
    <lineage>
        <taxon>Eukaryota</taxon>
        <taxon>Sar</taxon>
        <taxon>Stramenopiles</taxon>
        <taxon>Ochrophyta</taxon>
        <taxon>Bacillariophyta</taxon>
        <taxon>Bacillariophyceae</taxon>
        <taxon>Bacillariophycidae</taxon>
        <taxon>Bacillariales</taxon>
        <taxon>Bacillariaceae</taxon>
        <taxon>Pseudo-nitzschia</taxon>
    </lineage>
</organism>
<sequence>MTKSLKEKFYRWQKARINDGKQNLRVATSVKQRRTFVSPIDANPSISCLKNPSCYTDSAAASDSTPELKGISKGSMSADSSAAQTATTCGCSSRSKNVRFADVEIRQYERIASDNPCCSSGPPIGIGWKHGETHKTNIYDYEQKRGAKRFHLDFILSRKERETLLLEWDVDAKVIAASTRAANKTKGQRKQTVVNTRKYCKLEEFLESISRRFKIALIPSRQIDFKNGGALKSTASQTFATDHNSVENTVSTSRECESDKLNICITEPDDDYIEQLMNNRLNISKVGKGREENDSISFHDNFTFGATTIEDTESCTPSVYEIDKFHRELELELFGDETELPSMVGQTLEFPLQADNRTNLNTISGRISSLQDDIAIAGGSNLKQQQPILLERYPLESFPDVSRSGTNGYDAMVNTQDSSNGVPTTSVKFRINHHHSNGNCHRHVPFNHYLSLPLQAESEQCRSGTIFHRQYDDSFDSFSQNLATEVYHSMFSTQGEFDPQYTQFTRGSTERIYSERNNNQHRRSGSFDSSYSAASTQYNLRYSRPESPIQQYTRPVFEASQFSTASSWDSKDSYFRRSNPGDHRYARGSFHPSSRGDDFDGPQVHHVPLFGHTSANQLIDGTDCERCFYSNTTVTITETD</sequence>
<gene>
    <name evidence="2" type="ORF">PAUS00366_LOCUS607</name>
</gene>
<reference evidence="2" key="1">
    <citation type="submission" date="2021-01" db="EMBL/GenBank/DDBJ databases">
        <authorList>
            <person name="Corre E."/>
            <person name="Pelletier E."/>
            <person name="Niang G."/>
            <person name="Scheremetjew M."/>
            <person name="Finn R."/>
            <person name="Kale V."/>
            <person name="Holt S."/>
            <person name="Cochrane G."/>
            <person name="Meng A."/>
            <person name="Brown T."/>
            <person name="Cohen L."/>
        </authorList>
    </citation>
    <scope>NUCLEOTIDE SEQUENCE</scope>
    <source>
        <strain evidence="2">10249 10 AB</strain>
    </source>
</reference>
<feature type="compositionally biased region" description="Basic and acidic residues" evidence="1">
    <location>
        <begin position="570"/>
        <end position="585"/>
    </location>
</feature>
<proteinExistence type="predicted"/>
<dbReference type="EMBL" id="HBIX01000776">
    <property type="protein sequence ID" value="CAE0707887.1"/>
    <property type="molecule type" value="Transcribed_RNA"/>
</dbReference>
<name>A0A7S4A964_9STRA</name>
<dbReference type="AlphaFoldDB" id="A0A7S4A964"/>
<protein>
    <submittedName>
        <fullName evidence="2">Uncharacterized protein</fullName>
    </submittedName>
</protein>
<evidence type="ECO:0000313" key="2">
    <source>
        <dbReference type="EMBL" id="CAE0707887.1"/>
    </source>
</evidence>
<evidence type="ECO:0000256" key="1">
    <source>
        <dbReference type="SAM" id="MobiDB-lite"/>
    </source>
</evidence>